<gene>
    <name evidence="1" type="ORF">MUN53_15885</name>
</gene>
<dbReference type="RefSeq" id="WP_243326429.1">
    <property type="nucleotide sequence ID" value="NZ_JAKZMM010000054.1"/>
</dbReference>
<protein>
    <submittedName>
        <fullName evidence="1">DUF4248 domain-containing protein</fullName>
    </submittedName>
</protein>
<keyword evidence="2" id="KW-1185">Reference proteome</keyword>
<dbReference type="InterPro" id="IPR025342">
    <property type="entry name" value="DUF4248"/>
</dbReference>
<organism evidence="1 2">
    <name type="scientific">Parabacteroides faecalis</name>
    <dbReference type="NCBI Taxonomy" id="2924040"/>
    <lineage>
        <taxon>Bacteria</taxon>
        <taxon>Pseudomonadati</taxon>
        <taxon>Bacteroidota</taxon>
        <taxon>Bacteroidia</taxon>
        <taxon>Bacteroidales</taxon>
        <taxon>Tannerellaceae</taxon>
        <taxon>Parabacteroides</taxon>
    </lineage>
</organism>
<dbReference type="Proteomes" id="UP001165444">
    <property type="component" value="Unassembled WGS sequence"/>
</dbReference>
<dbReference type="EMBL" id="JAKZMM010000054">
    <property type="protein sequence ID" value="MCJ2382069.1"/>
    <property type="molecule type" value="Genomic_DNA"/>
</dbReference>
<accession>A0ABT0C4Y9</accession>
<sequence length="72" mass="8443">MEDFKIRTYGWQELAILYAPDLTPESAGKRLSSWIRFNPKLTHELQESGWKKGQRVLTPLQVRIIIQYLGEP</sequence>
<name>A0ABT0C4Y9_9BACT</name>
<evidence type="ECO:0000313" key="2">
    <source>
        <dbReference type="Proteomes" id="UP001165444"/>
    </source>
</evidence>
<comment type="caution">
    <text evidence="1">The sequence shown here is derived from an EMBL/GenBank/DDBJ whole genome shotgun (WGS) entry which is preliminary data.</text>
</comment>
<dbReference type="Pfam" id="PF14053">
    <property type="entry name" value="DUF4248"/>
    <property type="match status" value="1"/>
</dbReference>
<proteinExistence type="predicted"/>
<reference evidence="1 2" key="1">
    <citation type="submission" date="2022-03" db="EMBL/GenBank/DDBJ databases">
        <title>Parabacteroides sp. nov. isolated from swine feces.</title>
        <authorList>
            <person name="Bak J.E."/>
        </authorList>
    </citation>
    <scope>NUCLEOTIDE SEQUENCE [LARGE SCALE GENOMIC DNA]</scope>
    <source>
        <strain evidence="1 2">AGMB00274</strain>
    </source>
</reference>
<evidence type="ECO:0000313" key="1">
    <source>
        <dbReference type="EMBL" id="MCJ2382069.1"/>
    </source>
</evidence>